<comment type="caution">
    <text evidence="6">The sequence shown here is derived from an EMBL/GenBank/DDBJ whole genome shotgun (WGS) entry which is preliminary data.</text>
</comment>
<accession>A0A9X2RP16</accession>
<dbReference type="InterPro" id="IPR035952">
    <property type="entry name" value="Rhomboid-like_sf"/>
</dbReference>
<comment type="subcellular location">
    <subcellularLocation>
        <location evidence="1">Membrane</location>
        <topology evidence="1">Multi-pass membrane protein</topology>
    </subcellularLocation>
</comment>
<dbReference type="InterPro" id="IPR046862">
    <property type="entry name" value="Rhomboid_2"/>
</dbReference>
<evidence type="ECO:0000313" key="7">
    <source>
        <dbReference type="Proteomes" id="UP001142374"/>
    </source>
</evidence>
<dbReference type="Pfam" id="PF20401">
    <property type="entry name" value="Rhomboid_2"/>
    <property type="match status" value="1"/>
</dbReference>
<name>A0A9X2RP16_9ACTN</name>
<proteinExistence type="predicted"/>
<reference evidence="6" key="1">
    <citation type="submission" date="2022-06" db="EMBL/GenBank/DDBJ databases">
        <title>WGS of actinobacteria.</title>
        <authorList>
            <person name="Thawai C."/>
        </authorList>
    </citation>
    <scope>NUCLEOTIDE SEQUENCE</scope>
    <source>
        <strain evidence="6">AA8</strain>
    </source>
</reference>
<dbReference type="Proteomes" id="UP001142374">
    <property type="component" value="Unassembled WGS sequence"/>
</dbReference>
<keyword evidence="3 5" id="KW-1133">Transmembrane helix</keyword>
<evidence type="ECO:0000256" key="3">
    <source>
        <dbReference type="ARBA" id="ARBA00022989"/>
    </source>
</evidence>
<dbReference type="RefSeq" id="WP_168095138.1">
    <property type="nucleotide sequence ID" value="NZ_JAATER010000359.1"/>
</dbReference>
<dbReference type="Gene3D" id="1.20.1540.10">
    <property type="entry name" value="Rhomboid-like"/>
    <property type="match status" value="1"/>
</dbReference>
<dbReference type="SUPFAM" id="SSF144091">
    <property type="entry name" value="Rhomboid-like"/>
    <property type="match status" value="1"/>
</dbReference>
<keyword evidence="2 5" id="KW-0812">Transmembrane</keyword>
<gene>
    <name evidence="6" type="ORF">NQU55_27260</name>
</gene>
<protein>
    <submittedName>
        <fullName evidence="6">Uncharacterized protein</fullName>
    </submittedName>
</protein>
<dbReference type="GO" id="GO:0016020">
    <property type="term" value="C:membrane"/>
    <property type="evidence" value="ECO:0007669"/>
    <property type="project" value="UniProtKB-SubCell"/>
</dbReference>
<dbReference type="EMBL" id="JANIID010000030">
    <property type="protein sequence ID" value="MCQ8773428.1"/>
    <property type="molecule type" value="Genomic_DNA"/>
</dbReference>
<evidence type="ECO:0000256" key="4">
    <source>
        <dbReference type="ARBA" id="ARBA00023136"/>
    </source>
</evidence>
<sequence length="201" mass="21338">MNRFRLLQVPRLAPVYVGGLLAGSYAVHRMLTPAARERVLLRCSTNVDNLDAGRWDTLATSALLTEGPLELPYALLLLAVLGYTEYAYGAWWAAGAFVLGHVGASLLVYWGLRAVRAPAHTRSATDVGPSYGYYAALGTLGALLPRGAARTGAYAALLTLCARPLLRRRPAFTDAGHLTALGLGIGLGLGCERGFALRSAQ</sequence>
<keyword evidence="4 5" id="KW-0472">Membrane</keyword>
<dbReference type="AlphaFoldDB" id="A0A9X2RP16"/>
<evidence type="ECO:0000256" key="2">
    <source>
        <dbReference type="ARBA" id="ARBA00022692"/>
    </source>
</evidence>
<keyword evidence="7" id="KW-1185">Reference proteome</keyword>
<feature type="transmembrane region" description="Helical" evidence="5">
    <location>
        <begin position="12"/>
        <end position="31"/>
    </location>
</feature>
<evidence type="ECO:0000256" key="1">
    <source>
        <dbReference type="ARBA" id="ARBA00004141"/>
    </source>
</evidence>
<organism evidence="6 7">
    <name type="scientific">Streptomyces telluris</name>
    <dbReference type="NCBI Taxonomy" id="2720021"/>
    <lineage>
        <taxon>Bacteria</taxon>
        <taxon>Bacillati</taxon>
        <taxon>Actinomycetota</taxon>
        <taxon>Actinomycetes</taxon>
        <taxon>Kitasatosporales</taxon>
        <taxon>Streptomycetaceae</taxon>
        <taxon>Streptomyces</taxon>
    </lineage>
</organism>
<evidence type="ECO:0000256" key="5">
    <source>
        <dbReference type="SAM" id="Phobius"/>
    </source>
</evidence>
<evidence type="ECO:0000313" key="6">
    <source>
        <dbReference type="EMBL" id="MCQ8773428.1"/>
    </source>
</evidence>
<feature type="transmembrane region" description="Helical" evidence="5">
    <location>
        <begin position="90"/>
        <end position="112"/>
    </location>
</feature>